<sequence length="729" mass="80721">MITKTDAQRRYLKKKLDKRKKVLKAKKASEPKQKDGETPEPSASRIDAAVKKPVTIEKPSADDHTTIPAAGANDGIAATEGDEESEESLEVRRAKRKAEKKLKREERRALEKEMEEQRVAMPISATGASTGPSNTEQKRSREDIAETAASPKRQRQASAVDDQSDEEAEVERSGTPLSAHSRTPSPETENRRIDQDLELEMEMAKNLAGIPTFPLPSGPAKASAGLLSMQGLPPALRDAERVAQELRVTVKDIQIRQHRRRHIAQEDEQANTDSLSSRMRKQLEDSGIEEFFAVQTALVPELAGLPLVTHADEFLHDYLVSAPTGSGKTLSYAVPLIEVLSKRIVTRLRALIILPTRDLVMQVRETLESLSRGTGLRIGTATGQHSFAQEQSTLVADLESAIFVSWQVCGKIIDEADRLLNQSFQDWLAQVLTHLAPESQASEASQGIVGHDAVASSWYEGLGLQEKLWEGSRPLSSQCQKLLFSATLTRDPSKIAALQLRNPRYFIVGDAAPEPVEGSQGVPADITGNAFALPSTLTERMIILPSEFKPLNLLYLLHDPRFGIRSALCFTKSVDSAERLLKLIQFFEDAYPASSRKLIVKGYSGELPTAERTKLLSDFKRGEVDLLICSDLIARGIDLPSVTHVISYDAPVDMRKYVHRVGRTARAGREGTAWTLVEKQEARHFKEMLSAANHLSKVKKIKIKEEQLTDLRESYNIALSRLKSVYAKA</sequence>
<accession>A0ACC2XKI7</accession>
<gene>
    <name evidence="1" type="ORF">QFC22_000939</name>
</gene>
<dbReference type="EMBL" id="JASBWU010000002">
    <property type="protein sequence ID" value="KAJ9124143.1"/>
    <property type="molecule type" value="Genomic_DNA"/>
</dbReference>
<evidence type="ECO:0000313" key="1">
    <source>
        <dbReference type="EMBL" id="KAJ9124143.1"/>
    </source>
</evidence>
<name>A0ACC2XKI7_9TREE</name>
<keyword evidence="2" id="KW-1185">Reference proteome</keyword>
<organism evidence="1 2">
    <name type="scientific">Naganishia vaughanmartiniae</name>
    <dbReference type="NCBI Taxonomy" id="1424756"/>
    <lineage>
        <taxon>Eukaryota</taxon>
        <taxon>Fungi</taxon>
        <taxon>Dikarya</taxon>
        <taxon>Basidiomycota</taxon>
        <taxon>Agaricomycotina</taxon>
        <taxon>Tremellomycetes</taxon>
        <taxon>Filobasidiales</taxon>
        <taxon>Filobasidiaceae</taxon>
        <taxon>Naganishia</taxon>
    </lineage>
</organism>
<reference evidence="1" key="1">
    <citation type="submission" date="2023-04" db="EMBL/GenBank/DDBJ databases">
        <title>Draft Genome sequencing of Naganishia species isolated from polar environments using Oxford Nanopore Technology.</title>
        <authorList>
            <person name="Leo P."/>
            <person name="Venkateswaran K."/>
        </authorList>
    </citation>
    <scope>NUCLEOTIDE SEQUENCE</scope>
    <source>
        <strain evidence="1">MNA-CCFEE 5425</strain>
    </source>
</reference>
<dbReference type="Proteomes" id="UP001243375">
    <property type="component" value="Unassembled WGS sequence"/>
</dbReference>
<comment type="caution">
    <text evidence="1">The sequence shown here is derived from an EMBL/GenBank/DDBJ whole genome shotgun (WGS) entry which is preliminary data.</text>
</comment>
<evidence type="ECO:0000313" key="2">
    <source>
        <dbReference type="Proteomes" id="UP001243375"/>
    </source>
</evidence>
<protein>
    <submittedName>
        <fullName evidence="1">Uncharacterized protein</fullName>
    </submittedName>
</protein>
<proteinExistence type="predicted"/>